<evidence type="ECO:0000256" key="2">
    <source>
        <dbReference type="ARBA" id="ARBA00008815"/>
    </source>
</evidence>
<keyword evidence="4" id="KW-0946">Virion</keyword>
<comment type="similarity">
    <text evidence="2">Belongs to the peptidase A6 family.</text>
</comment>
<evidence type="ECO:0000256" key="5">
    <source>
        <dbReference type="SAM" id="MobiDB-lite"/>
    </source>
</evidence>
<proteinExistence type="inferred from homology"/>
<dbReference type="Pfam" id="PF03566">
    <property type="entry name" value="Peptidase_A21"/>
    <property type="match status" value="2"/>
</dbReference>
<feature type="compositionally biased region" description="Basic residues" evidence="5">
    <location>
        <begin position="14"/>
        <end position="30"/>
    </location>
</feature>
<organism evidence="6">
    <name type="scientific">Xiangshan sinhali-like virus</name>
    <dbReference type="NCBI Taxonomy" id="2886238"/>
    <lineage>
        <taxon>Viruses</taxon>
        <taxon>Riboviria</taxon>
        <taxon>Orthornavirae</taxon>
        <taxon>Kitrinoviricota</taxon>
        <taxon>Magsaviricetes</taxon>
        <taxon>Nodamuvirales</taxon>
        <taxon>Sinhaliviridae</taxon>
    </lineage>
</organism>
<dbReference type="Gene3D" id="2.60.120.20">
    <property type="match status" value="1"/>
</dbReference>
<accession>A0A8K1YQM4</accession>
<evidence type="ECO:0000256" key="1">
    <source>
        <dbReference type="ARBA" id="ARBA00004328"/>
    </source>
</evidence>
<feature type="region of interest" description="Disordered" evidence="5">
    <location>
        <begin position="1"/>
        <end position="48"/>
    </location>
</feature>
<name>A0A8K1YQM4_9VIRU</name>
<feature type="compositionally biased region" description="Low complexity" evidence="5">
    <location>
        <begin position="1"/>
        <end position="10"/>
    </location>
</feature>
<dbReference type="InterPro" id="IPR005313">
    <property type="entry name" value="Peptidase_N2"/>
</dbReference>
<dbReference type="GO" id="GO:0044423">
    <property type="term" value="C:virion component"/>
    <property type="evidence" value="ECO:0007669"/>
    <property type="project" value="UniProtKB-KW"/>
</dbReference>
<dbReference type="EMBL" id="OK491484">
    <property type="protein sequence ID" value="UDL13954.1"/>
    <property type="molecule type" value="Genomic_RNA"/>
</dbReference>
<reference evidence="6" key="1">
    <citation type="submission" date="2021-09" db="EMBL/GenBank/DDBJ databases">
        <authorList>
            <person name="Li N.N."/>
        </authorList>
    </citation>
    <scope>NUCLEOTIDE SEQUENCE</scope>
    <source>
        <strain evidence="6">Novel_8</strain>
    </source>
</reference>
<dbReference type="InterPro" id="IPR029053">
    <property type="entry name" value="Viral_coat"/>
</dbReference>
<evidence type="ECO:0000313" key="6">
    <source>
        <dbReference type="EMBL" id="UDL13954.1"/>
    </source>
</evidence>
<sequence length="466" mass="50791">MNTPAASSPAAPRPPRRRRRAQRQPARRQPRPAVLVPAANQTERSQRVRNPYSRLTATGRAWLRNYLNPCGETENAEYGIPDGSSTLAAHKCSRVDISIQCPQALLSIIDKTNPAAGSQGANWWLCVIVPPWVDDCVILAATGVEPSYFGASILKQLSGIATYPSWTPTAKNTDVSTVWLSRVTSPGLPTVAGRNSDNDSADYASQYRYTKRGVTCHLIADDLTNRGSVTAAQWFARPQPEVYGSRVTTNFKLPAGDFPFHHIARIGFAWSLLVGDLSPTKITATDERAYQGLAREGCYMPVYRSGSAFDFQPYSQRNVFLHSLTDDTFNYEAVPANPSTDGGIDINLAPLVRVLDHSQNIGVIWFRGISSRATVRIKGRYAIQAVVEPGSPWSADTSIGPRRDDVALATALTIQNDLAQAYPAHFNDWGWLGGVVKNLIGRIPLIGGVASNLFEPLGTALGTLFK</sequence>
<comment type="subcellular location">
    <subcellularLocation>
        <location evidence="1">Virion</location>
    </subcellularLocation>
</comment>
<evidence type="ECO:0000256" key="4">
    <source>
        <dbReference type="ARBA" id="ARBA00022844"/>
    </source>
</evidence>
<protein>
    <recommendedName>
        <fullName evidence="3">Capsid protein alpha</fullName>
    </recommendedName>
</protein>
<evidence type="ECO:0000256" key="3">
    <source>
        <dbReference type="ARBA" id="ARBA00019859"/>
    </source>
</evidence>